<feature type="non-terminal residue" evidence="2">
    <location>
        <position position="1"/>
    </location>
</feature>
<sequence length="128" mass="14323">INSQLSSKDKTGLGYDSQLNERDLNNKSDMFESASDSSVNESEEDNNQENDRYKTGEGYHAVLSPYTGNFMPPRPDLSFARLDDSVFKSAISETVTSVHETETSTSKISKESMEKPKTVWFSAPIIEE</sequence>
<feature type="region of interest" description="Disordered" evidence="1">
    <location>
        <begin position="1"/>
        <end position="57"/>
    </location>
</feature>
<evidence type="ECO:0000313" key="2">
    <source>
        <dbReference type="EMBL" id="GFD45480.1"/>
    </source>
</evidence>
<name>A0A699WGP7_TANCI</name>
<proteinExistence type="predicted"/>
<dbReference type="EMBL" id="BKCJ011649468">
    <property type="protein sequence ID" value="GFD45480.1"/>
    <property type="molecule type" value="Genomic_DNA"/>
</dbReference>
<reference evidence="2" key="1">
    <citation type="journal article" date="2019" name="Sci. Rep.">
        <title>Draft genome of Tanacetum cinerariifolium, the natural source of mosquito coil.</title>
        <authorList>
            <person name="Yamashiro T."/>
            <person name="Shiraishi A."/>
            <person name="Satake H."/>
            <person name="Nakayama K."/>
        </authorList>
    </citation>
    <scope>NUCLEOTIDE SEQUENCE</scope>
</reference>
<comment type="caution">
    <text evidence="2">The sequence shown here is derived from an EMBL/GenBank/DDBJ whole genome shotgun (WGS) entry which is preliminary data.</text>
</comment>
<gene>
    <name evidence="2" type="ORF">Tci_917449</name>
</gene>
<organism evidence="2">
    <name type="scientific">Tanacetum cinerariifolium</name>
    <name type="common">Dalmatian daisy</name>
    <name type="synonym">Chrysanthemum cinerariifolium</name>
    <dbReference type="NCBI Taxonomy" id="118510"/>
    <lineage>
        <taxon>Eukaryota</taxon>
        <taxon>Viridiplantae</taxon>
        <taxon>Streptophyta</taxon>
        <taxon>Embryophyta</taxon>
        <taxon>Tracheophyta</taxon>
        <taxon>Spermatophyta</taxon>
        <taxon>Magnoliopsida</taxon>
        <taxon>eudicotyledons</taxon>
        <taxon>Gunneridae</taxon>
        <taxon>Pentapetalae</taxon>
        <taxon>asterids</taxon>
        <taxon>campanulids</taxon>
        <taxon>Asterales</taxon>
        <taxon>Asteraceae</taxon>
        <taxon>Asteroideae</taxon>
        <taxon>Anthemideae</taxon>
        <taxon>Anthemidinae</taxon>
        <taxon>Tanacetum</taxon>
    </lineage>
</organism>
<accession>A0A699WGP7</accession>
<protein>
    <submittedName>
        <fullName evidence="2">Uncharacterized protein</fullName>
    </submittedName>
</protein>
<feature type="compositionally biased region" description="Basic and acidic residues" evidence="1">
    <location>
        <begin position="19"/>
        <end position="30"/>
    </location>
</feature>
<dbReference type="AlphaFoldDB" id="A0A699WGP7"/>
<evidence type="ECO:0000256" key="1">
    <source>
        <dbReference type="SAM" id="MobiDB-lite"/>
    </source>
</evidence>